<feature type="binding site" evidence="13">
    <location>
        <position position="261"/>
    </location>
    <ligand>
        <name>Zn(2+)</name>
        <dbReference type="ChEBI" id="CHEBI:29105"/>
        <label>1</label>
        <note>catalytic</note>
    </ligand>
</feature>
<evidence type="ECO:0000313" key="16">
    <source>
        <dbReference type="Proteomes" id="UP000230914"/>
    </source>
</evidence>
<comment type="function">
    <text evidence="2 14">Catalyzes the aldol condensation of dihydroxyacetone phosphate (DHAP or glycerone-phosphate) with glyceraldehyde 3-phosphate (G3P) to form fructose 1,6-bisphosphate (FBP) in gluconeogenesis and the reverse reaction in glycolysis.</text>
</comment>
<reference evidence="15 16" key="1">
    <citation type="submission" date="2017-10" db="EMBL/GenBank/DDBJ databases">
        <title>Novel microbial diversity and functional potential in the marine mammal oral microbiome.</title>
        <authorList>
            <person name="Dudek N.K."/>
            <person name="Sun C.L."/>
            <person name="Burstein D."/>
            <person name="Kantor R.S."/>
            <person name="Aliaga Goltsman D.S."/>
            <person name="Bik E.M."/>
            <person name="Thomas B.C."/>
            <person name="Banfield J.F."/>
            <person name="Relman D.A."/>
        </authorList>
    </citation>
    <scope>NUCLEOTIDE SEQUENCE [LARGE SCALE GENOMIC DNA]</scope>
    <source>
        <strain evidence="15">DOLJORAL78_61_10</strain>
    </source>
</reference>
<evidence type="ECO:0000256" key="4">
    <source>
        <dbReference type="ARBA" id="ARBA00005812"/>
    </source>
</evidence>
<comment type="catalytic activity">
    <reaction evidence="1 14">
        <text>beta-D-fructose 1,6-bisphosphate = D-glyceraldehyde 3-phosphate + dihydroxyacetone phosphate</text>
        <dbReference type="Rhea" id="RHEA:14729"/>
        <dbReference type="ChEBI" id="CHEBI:32966"/>
        <dbReference type="ChEBI" id="CHEBI:57642"/>
        <dbReference type="ChEBI" id="CHEBI:59776"/>
        <dbReference type="EC" id="4.1.2.13"/>
    </reaction>
</comment>
<evidence type="ECO:0000256" key="3">
    <source>
        <dbReference type="ARBA" id="ARBA00004714"/>
    </source>
</evidence>
<protein>
    <recommendedName>
        <fullName evidence="6 14">Fructose-bisphosphate aldolase</fullName>
        <shortName evidence="14">FBP aldolase</shortName>
        <ecNumber evidence="5 14">4.1.2.13</ecNumber>
    </recommendedName>
</protein>
<evidence type="ECO:0000256" key="8">
    <source>
        <dbReference type="ARBA" id="ARBA00022833"/>
    </source>
</evidence>
<feature type="active site" description="Proton donor" evidence="11">
    <location>
        <position position="106"/>
    </location>
</feature>
<dbReference type="GO" id="GO:0006094">
    <property type="term" value="P:gluconeogenesis"/>
    <property type="evidence" value="ECO:0007669"/>
    <property type="project" value="TreeGrafter"/>
</dbReference>
<keyword evidence="8 13" id="KW-0862">Zinc</keyword>
<comment type="cofactor">
    <cofactor evidence="13 14">
        <name>Zn(2+)</name>
        <dbReference type="ChEBI" id="CHEBI:29105"/>
    </cofactor>
    <text evidence="13 14">Binds 2 Zn(2+) ions per subunit. One is catalytic and the other provides a structural contribution.</text>
</comment>
<dbReference type="InterPro" id="IPR000771">
    <property type="entry name" value="FBA_II"/>
</dbReference>
<evidence type="ECO:0000256" key="5">
    <source>
        <dbReference type="ARBA" id="ARBA00013068"/>
    </source>
</evidence>
<dbReference type="PIRSF" id="PIRSF001359">
    <property type="entry name" value="F_bP_aldolase_II"/>
    <property type="match status" value="1"/>
</dbReference>
<dbReference type="InterPro" id="IPR006411">
    <property type="entry name" value="Fruct_bisP_bact"/>
</dbReference>
<dbReference type="PANTHER" id="PTHR30559">
    <property type="entry name" value="FRUCTOSE-BISPHOSPHATE ALDOLASE CLASS 2"/>
    <property type="match status" value="1"/>
</dbReference>
<feature type="binding site" evidence="13">
    <location>
        <position position="141"/>
    </location>
    <ligand>
        <name>Zn(2+)</name>
        <dbReference type="ChEBI" id="CHEBI:29105"/>
        <label>2</label>
    </ligand>
</feature>
<evidence type="ECO:0000256" key="7">
    <source>
        <dbReference type="ARBA" id="ARBA00022723"/>
    </source>
</evidence>
<evidence type="ECO:0000256" key="10">
    <source>
        <dbReference type="ARBA" id="ARBA00023239"/>
    </source>
</evidence>
<evidence type="ECO:0000256" key="13">
    <source>
        <dbReference type="PIRSR" id="PIRSR001359-3"/>
    </source>
</evidence>
<dbReference type="EC" id="4.1.2.13" evidence="5 14"/>
<evidence type="ECO:0000256" key="1">
    <source>
        <dbReference type="ARBA" id="ARBA00000441"/>
    </source>
</evidence>
<dbReference type="SUPFAM" id="SSF51569">
    <property type="entry name" value="Aldolase"/>
    <property type="match status" value="1"/>
</dbReference>
<evidence type="ECO:0000256" key="11">
    <source>
        <dbReference type="PIRSR" id="PIRSR001359-1"/>
    </source>
</evidence>
<feature type="binding site" evidence="12">
    <location>
        <begin position="283"/>
        <end position="286"/>
    </location>
    <ligand>
        <name>dihydroxyacetone phosphate</name>
        <dbReference type="ChEBI" id="CHEBI:57642"/>
    </ligand>
</feature>
<dbReference type="NCBIfam" id="TIGR00167">
    <property type="entry name" value="cbbA"/>
    <property type="match status" value="1"/>
</dbReference>
<name>A0A2G6KA24_9ACTN</name>
<dbReference type="PANTHER" id="PTHR30559:SF0">
    <property type="entry name" value="FRUCTOSE-BISPHOSPHATE ALDOLASE"/>
    <property type="match status" value="1"/>
</dbReference>
<dbReference type="InterPro" id="IPR013785">
    <property type="entry name" value="Aldolase_TIM"/>
</dbReference>
<feature type="binding site" evidence="13">
    <location>
        <position position="223"/>
    </location>
    <ligand>
        <name>Zn(2+)</name>
        <dbReference type="ChEBI" id="CHEBI:29105"/>
        <label>1</label>
        <note>catalytic</note>
    </ligand>
</feature>
<evidence type="ECO:0000256" key="14">
    <source>
        <dbReference type="RuleBase" id="RU366023"/>
    </source>
</evidence>
<evidence type="ECO:0000256" key="2">
    <source>
        <dbReference type="ARBA" id="ARBA00002181"/>
    </source>
</evidence>
<dbReference type="NCBIfam" id="TIGR01520">
    <property type="entry name" value="FruBisAldo_II_A"/>
    <property type="match status" value="1"/>
</dbReference>
<dbReference type="Gene3D" id="3.20.20.70">
    <property type="entry name" value="Aldolase class I"/>
    <property type="match status" value="1"/>
</dbReference>
<dbReference type="NCBIfam" id="NF006628">
    <property type="entry name" value="PRK09197.1"/>
    <property type="match status" value="1"/>
</dbReference>
<dbReference type="Proteomes" id="UP000230914">
    <property type="component" value="Unassembled WGS sequence"/>
</dbReference>
<dbReference type="GO" id="GO:0006096">
    <property type="term" value="P:glycolytic process"/>
    <property type="evidence" value="ECO:0007669"/>
    <property type="project" value="UniProtKB-UniPathway"/>
</dbReference>
<dbReference type="GO" id="GO:0008270">
    <property type="term" value="F:zinc ion binding"/>
    <property type="evidence" value="ECO:0007669"/>
    <property type="project" value="UniProtKB-UniRule"/>
</dbReference>
<accession>A0A2G6KA24</accession>
<feature type="binding site" evidence="13">
    <location>
        <position position="171"/>
    </location>
    <ligand>
        <name>Zn(2+)</name>
        <dbReference type="ChEBI" id="CHEBI:29105"/>
        <label>2</label>
    </ligand>
</feature>
<organism evidence="15 16">
    <name type="scientific">Ilumatobacter coccineus</name>
    <dbReference type="NCBI Taxonomy" id="467094"/>
    <lineage>
        <taxon>Bacteria</taxon>
        <taxon>Bacillati</taxon>
        <taxon>Actinomycetota</taxon>
        <taxon>Acidimicrobiia</taxon>
        <taxon>Acidimicrobiales</taxon>
        <taxon>Ilumatobacteraceae</taxon>
        <taxon>Ilumatobacter</taxon>
    </lineage>
</organism>
<evidence type="ECO:0000256" key="9">
    <source>
        <dbReference type="ARBA" id="ARBA00023152"/>
    </source>
</evidence>
<comment type="pathway">
    <text evidence="3 14">Carbohydrate degradation; glycolysis; D-glyceraldehyde 3-phosphate and glycerone phosphate from D-glucose: step 4/4.</text>
</comment>
<evidence type="ECO:0000256" key="6">
    <source>
        <dbReference type="ARBA" id="ARBA00013779"/>
    </source>
</evidence>
<evidence type="ECO:0000313" key="15">
    <source>
        <dbReference type="EMBL" id="PIE31639.1"/>
    </source>
</evidence>
<proteinExistence type="inferred from homology"/>
<gene>
    <name evidence="15" type="ORF">CSA55_05265</name>
</gene>
<dbReference type="GO" id="GO:0004332">
    <property type="term" value="F:fructose-bisphosphate aldolase activity"/>
    <property type="evidence" value="ECO:0007669"/>
    <property type="project" value="UniProtKB-EC"/>
</dbReference>
<dbReference type="Pfam" id="PF01116">
    <property type="entry name" value="F_bP_aldolase"/>
    <property type="match status" value="1"/>
</dbReference>
<dbReference type="EMBL" id="PDSL01000071">
    <property type="protein sequence ID" value="PIE31639.1"/>
    <property type="molecule type" value="Genomic_DNA"/>
</dbReference>
<dbReference type="CDD" id="cd00946">
    <property type="entry name" value="FBP_aldolase_IIA"/>
    <property type="match status" value="1"/>
</dbReference>
<dbReference type="PROSITE" id="PS00806">
    <property type="entry name" value="ALDOLASE_CLASS_II_2"/>
    <property type="match status" value="1"/>
</dbReference>
<feature type="binding site" evidence="13">
    <location>
        <position position="107"/>
    </location>
    <ligand>
        <name>Zn(2+)</name>
        <dbReference type="ChEBI" id="CHEBI:29105"/>
        <label>1</label>
        <note>catalytic</note>
    </ligand>
</feature>
<feature type="binding site" evidence="12">
    <location>
        <position position="224"/>
    </location>
    <ligand>
        <name>dihydroxyacetone phosphate</name>
        <dbReference type="ChEBI" id="CHEBI:57642"/>
    </ligand>
</feature>
<feature type="binding site" evidence="12">
    <location>
        <begin position="262"/>
        <end position="264"/>
    </location>
    <ligand>
        <name>dihydroxyacetone phosphate</name>
        <dbReference type="ChEBI" id="CHEBI:57642"/>
    </ligand>
</feature>
<evidence type="ECO:0000256" key="12">
    <source>
        <dbReference type="PIRSR" id="PIRSR001359-2"/>
    </source>
</evidence>
<dbReference type="AlphaFoldDB" id="A0A2G6KA24"/>
<dbReference type="FunFam" id="3.20.20.70:FF:000013">
    <property type="entry name" value="Class II fructose-bisphosphate aldolase"/>
    <property type="match status" value="1"/>
</dbReference>
<keyword evidence="9 14" id="KW-0324">Glycolysis</keyword>
<comment type="caution">
    <text evidence="15">The sequence shown here is derived from an EMBL/GenBank/DDBJ whole genome shotgun (WGS) entry which is preliminary data.</text>
</comment>
<comment type="similarity">
    <text evidence="4 14">Belongs to the class II fructose-bisphosphate aldolase family.</text>
</comment>
<dbReference type="GO" id="GO:0005829">
    <property type="term" value="C:cytosol"/>
    <property type="evidence" value="ECO:0007669"/>
    <property type="project" value="TreeGrafter"/>
</dbReference>
<sequence length="356" mass="38792">MRNDFAPGVITGSEVQEVFALAKANQFALPAANCIGSNSMNSVMQAAAEVNAPVIIQYSNSGGAFVGGKGLPVSSIRASVLGSLAGADHVNRLAKHYGARVILHTDHCAKKLLPWIDGLLDAGEEHYEATGKPLFSSHMLDLSEEPLEQNVEICKQYLARMSAIDMTLEMELGITGGEEDGVDNSDRDESELYTKPEEVAYVYEELMKISDKFTIAAAFGNVHGVYKPGNVKLTPTILRDSQTYIENKFGTAPKPVDFVFHGGSGSSAAEIAEAISYGVIKMNIDTDLQWAFWDGVRGYEAEYHDYLQGQIGNPEGPDQPNKKKYDPRAWLRAGEDSFVARMKQAFSELNNIDTLA</sequence>
<keyword evidence="10 14" id="KW-0456">Lyase</keyword>
<keyword evidence="7 13" id="KW-0479">Metal-binding</keyword>
<dbReference type="UniPathway" id="UPA00109">
    <property type="reaction ID" value="UER00183"/>
</dbReference>